<accession>A0A518K9B7</accession>
<feature type="signal peptide" evidence="2">
    <location>
        <begin position="1"/>
        <end position="19"/>
    </location>
</feature>
<name>A0A518K9B7_9BACT</name>
<dbReference type="InterPro" id="IPR018247">
    <property type="entry name" value="EF_Hand_1_Ca_BS"/>
</dbReference>
<dbReference type="AlphaFoldDB" id="A0A518K9B7"/>
<reference evidence="3 4" key="1">
    <citation type="submission" date="2019-02" db="EMBL/GenBank/DDBJ databases">
        <title>Deep-cultivation of Planctomycetes and their phenomic and genomic characterization uncovers novel biology.</title>
        <authorList>
            <person name="Wiegand S."/>
            <person name="Jogler M."/>
            <person name="Boedeker C."/>
            <person name="Pinto D."/>
            <person name="Vollmers J."/>
            <person name="Rivas-Marin E."/>
            <person name="Kohn T."/>
            <person name="Peeters S.H."/>
            <person name="Heuer A."/>
            <person name="Rast P."/>
            <person name="Oberbeckmann S."/>
            <person name="Bunk B."/>
            <person name="Jeske O."/>
            <person name="Meyerdierks A."/>
            <person name="Storesund J.E."/>
            <person name="Kallscheuer N."/>
            <person name="Luecker S."/>
            <person name="Lage O.M."/>
            <person name="Pohl T."/>
            <person name="Merkel B.J."/>
            <person name="Hornburger P."/>
            <person name="Mueller R.-W."/>
            <person name="Bruemmer F."/>
            <person name="Labrenz M."/>
            <person name="Spormann A.M."/>
            <person name="Op den Camp H."/>
            <person name="Overmann J."/>
            <person name="Amann R."/>
            <person name="Jetten M.S.M."/>
            <person name="Mascher T."/>
            <person name="Medema M.H."/>
            <person name="Devos D.P."/>
            <person name="Kaster A.-K."/>
            <person name="Ovreas L."/>
            <person name="Rohde M."/>
            <person name="Galperin M.Y."/>
            <person name="Jogler C."/>
        </authorList>
    </citation>
    <scope>NUCLEOTIDE SEQUENCE [LARGE SCALE GENOMIC DNA]</scope>
    <source>
        <strain evidence="3 4">Spa11</strain>
    </source>
</reference>
<evidence type="ECO:0000256" key="1">
    <source>
        <dbReference type="SAM" id="MobiDB-lite"/>
    </source>
</evidence>
<dbReference type="KEGG" id="bmei:Spa11_25850"/>
<feature type="chain" id="PRO_5021812258" description="EF-hand domain-containing protein" evidence="2">
    <location>
        <begin position="20"/>
        <end position="285"/>
    </location>
</feature>
<gene>
    <name evidence="3" type="ORF">Spa11_25850</name>
</gene>
<protein>
    <recommendedName>
        <fullName evidence="5">EF-hand domain-containing protein</fullName>
    </recommendedName>
</protein>
<keyword evidence="2" id="KW-0732">Signal</keyword>
<dbReference type="EMBL" id="CP036349">
    <property type="protein sequence ID" value="QDV74382.1"/>
    <property type="molecule type" value="Genomic_DNA"/>
</dbReference>
<evidence type="ECO:0000313" key="3">
    <source>
        <dbReference type="EMBL" id="QDV74382.1"/>
    </source>
</evidence>
<organism evidence="3 4">
    <name type="scientific">Botrimarina mediterranea</name>
    <dbReference type="NCBI Taxonomy" id="2528022"/>
    <lineage>
        <taxon>Bacteria</taxon>
        <taxon>Pseudomonadati</taxon>
        <taxon>Planctomycetota</taxon>
        <taxon>Planctomycetia</taxon>
        <taxon>Pirellulales</taxon>
        <taxon>Lacipirellulaceae</taxon>
        <taxon>Botrimarina</taxon>
    </lineage>
</organism>
<dbReference type="RefSeq" id="WP_145112741.1">
    <property type="nucleotide sequence ID" value="NZ_CP036349.1"/>
</dbReference>
<feature type="region of interest" description="Disordered" evidence="1">
    <location>
        <begin position="78"/>
        <end position="98"/>
    </location>
</feature>
<evidence type="ECO:0000256" key="2">
    <source>
        <dbReference type="SAM" id="SignalP"/>
    </source>
</evidence>
<evidence type="ECO:0000313" key="4">
    <source>
        <dbReference type="Proteomes" id="UP000316426"/>
    </source>
</evidence>
<proteinExistence type="predicted"/>
<keyword evidence="4" id="KW-1185">Reference proteome</keyword>
<feature type="compositionally biased region" description="Polar residues" evidence="1">
    <location>
        <begin position="86"/>
        <end position="98"/>
    </location>
</feature>
<evidence type="ECO:0008006" key="5">
    <source>
        <dbReference type="Google" id="ProtNLM"/>
    </source>
</evidence>
<dbReference type="Proteomes" id="UP000316426">
    <property type="component" value="Chromosome"/>
</dbReference>
<dbReference type="PROSITE" id="PS00018">
    <property type="entry name" value="EF_HAND_1"/>
    <property type="match status" value="1"/>
</dbReference>
<sequence length="285" mass="29834" precursor="true">MRTTGLALIVTLLAATAIAAPVRVEFVATLTEGALAGAPASLRGFYEFDDEQVVEITDDRFGVVRTHQMTGFGLTGFGAEGEANGSRPSATLQQASEASPPSAFRIPWINYAVKTLEANDVGDSLAATPLDIVGPSLTIAREDLQADDLDGNGSSGTIRVLADINGDGVIEGHEVIAIVGGYSGVAASTPFLEELTLSFRPIGAALPSEAAQGPPQTLDDIAAAVLRINHREDSPTLQRLGFPSLGGQIGELQYTMTSLSVVPEPGTSQLLAAITLVARRRRRQR</sequence>